<name>A0A849VNK0_9GAMM</name>
<comment type="caution">
    <text evidence="1">The sequence shown here is derived from an EMBL/GenBank/DDBJ whole genome shotgun (WGS) entry which is preliminary data.</text>
</comment>
<evidence type="ECO:0000313" key="1">
    <source>
        <dbReference type="EMBL" id="NOU53127.1"/>
    </source>
</evidence>
<dbReference type="AlphaFoldDB" id="A0A849VNK0"/>
<dbReference type="RefSeq" id="WP_171628162.1">
    <property type="nucleotide sequence ID" value="NZ_JABBPG010000016.1"/>
</dbReference>
<dbReference type="EMBL" id="JABBPG010000016">
    <property type="protein sequence ID" value="NOU53127.1"/>
    <property type="molecule type" value="Genomic_DNA"/>
</dbReference>
<protein>
    <submittedName>
        <fullName evidence="1">Uncharacterized protein</fullName>
    </submittedName>
</protein>
<accession>A0A849VNK0</accession>
<reference evidence="1 2" key="1">
    <citation type="submission" date="2020-04" db="EMBL/GenBank/DDBJ databases">
        <title>Pseudoalteromonas caenipelagi sp. nov., isolated from a tidal flat.</title>
        <authorList>
            <person name="Park S."/>
            <person name="Yoon J.-H."/>
        </authorList>
    </citation>
    <scope>NUCLEOTIDE SEQUENCE [LARGE SCALE GENOMIC DNA]</scope>
    <source>
        <strain evidence="1 2">JBTF-M23</strain>
    </source>
</reference>
<proteinExistence type="predicted"/>
<dbReference type="Proteomes" id="UP000586305">
    <property type="component" value="Unassembled WGS sequence"/>
</dbReference>
<keyword evidence="2" id="KW-1185">Reference proteome</keyword>
<gene>
    <name evidence="1" type="ORF">HG263_21740</name>
</gene>
<evidence type="ECO:0000313" key="2">
    <source>
        <dbReference type="Proteomes" id="UP000586305"/>
    </source>
</evidence>
<organism evidence="1 2">
    <name type="scientific">Pseudoalteromonas caenipelagi</name>
    <dbReference type="NCBI Taxonomy" id="2726988"/>
    <lineage>
        <taxon>Bacteria</taxon>
        <taxon>Pseudomonadati</taxon>
        <taxon>Pseudomonadota</taxon>
        <taxon>Gammaproteobacteria</taxon>
        <taxon>Alteromonadales</taxon>
        <taxon>Pseudoalteromonadaceae</taxon>
        <taxon>Pseudoalteromonas</taxon>
    </lineage>
</organism>
<sequence>MSGVSDSASAVIKEFRAAVVSNNVSSDWSISLFMLVAPVNRVLYLRTVEGLVYVPPMFSVNKSIRTSIENSTAIISAIFAAVFANSGLKIGTNKYKVAVMLFDESLVETSMLLNEYAPKCDMSLVLIATLKKAVDDSPYSRPAIVDRMNEGLGGKKAVTVDMLNKWLSPGAERKMPAEYITAFCWATQSISPVAVLLQPIDFVPVDERGVSLQRAAELILQSTQLQKRAEQMFMNINGAISPDQQPAEPTPIHQ</sequence>